<dbReference type="SMART" id="SM00849">
    <property type="entry name" value="Lactamase_B"/>
    <property type="match status" value="1"/>
</dbReference>
<dbReference type="Gene3D" id="3.60.15.10">
    <property type="entry name" value="Ribonuclease Z/Hydroxyacylglutathione hydrolase-like"/>
    <property type="match status" value="1"/>
</dbReference>
<dbReference type="RefSeq" id="WP_133578928.1">
    <property type="nucleotide sequence ID" value="NZ_SNYJ01000002.1"/>
</dbReference>
<dbReference type="CDD" id="cd07716">
    <property type="entry name" value="RNaseZ_short-form-like_MBL-fold"/>
    <property type="match status" value="1"/>
</dbReference>
<organism evidence="3 4">
    <name type="scientific">Aureibacillus halotolerans</name>
    <dbReference type="NCBI Taxonomy" id="1508390"/>
    <lineage>
        <taxon>Bacteria</taxon>
        <taxon>Bacillati</taxon>
        <taxon>Bacillota</taxon>
        <taxon>Bacilli</taxon>
        <taxon>Bacillales</taxon>
        <taxon>Bacillaceae</taxon>
        <taxon>Aureibacillus</taxon>
    </lineage>
</organism>
<dbReference type="EMBL" id="SNYJ01000002">
    <property type="protein sequence ID" value="TDQ42029.1"/>
    <property type="molecule type" value="Genomic_DNA"/>
</dbReference>
<accession>A0A4R6UAT9</accession>
<keyword evidence="4" id="KW-1185">Reference proteome</keyword>
<dbReference type="OrthoDB" id="9794898at2"/>
<sequence>MKVTVLGKWGAYPEADGATAGYLYEQDGFHLLVDCGSGVLAQLQKYINVNDLDAVVLSHTHQDHMADIGPLHYASLIQHSLGHRDTVLPVYTAPVDVEKISSIADTPWMDVIEYNPQSELNVGPFTMLFSETEHPVPCQAIRLSAGGTNVGYTADTSWLDKWPTFFKGVDLLIAECSFYDGQDSKVAGHLTSTECGQLARECEAGELILTHLPHFGEHDTLLEEAKAQFDGRVLLAQTGQVWEK</sequence>
<feature type="domain" description="Metallo-beta-lactamase" evidence="2">
    <location>
        <begin position="18"/>
        <end position="189"/>
    </location>
</feature>
<proteinExistence type="predicted"/>
<evidence type="ECO:0000259" key="2">
    <source>
        <dbReference type="SMART" id="SM00849"/>
    </source>
</evidence>
<evidence type="ECO:0000256" key="1">
    <source>
        <dbReference type="ARBA" id="ARBA00022833"/>
    </source>
</evidence>
<dbReference type="AlphaFoldDB" id="A0A4R6UAT9"/>
<dbReference type="InterPro" id="IPR036866">
    <property type="entry name" value="RibonucZ/Hydroxyglut_hydro"/>
</dbReference>
<evidence type="ECO:0000313" key="3">
    <source>
        <dbReference type="EMBL" id="TDQ42029.1"/>
    </source>
</evidence>
<comment type="caution">
    <text evidence="3">The sequence shown here is derived from an EMBL/GenBank/DDBJ whole genome shotgun (WGS) entry which is preliminary data.</text>
</comment>
<name>A0A4R6UAT9_9BACI</name>
<dbReference type="SUPFAM" id="SSF56281">
    <property type="entry name" value="Metallo-hydrolase/oxidoreductase"/>
    <property type="match status" value="1"/>
</dbReference>
<evidence type="ECO:0000313" key="4">
    <source>
        <dbReference type="Proteomes" id="UP000295632"/>
    </source>
</evidence>
<protein>
    <submittedName>
        <fullName evidence="3">Ribonuclease BN (tRNA processing enzyme)</fullName>
    </submittedName>
</protein>
<dbReference type="InterPro" id="IPR001279">
    <property type="entry name" value="Metallo-B-lactamas"/>
</dbReference>
<gene>
    <name evidence="3" type="ORF">EV213_10257</name>
</gene>
<keyword evidence="1" id="KW-0862">Zinc</keyword>
<dbReference type="Proteomes" id="UP000295632">
    <property type="component" value="Unassembled WGS sequence"/>
</dbReference>
<dbReference type="GO" id="GO:0042781">
    <property type="term" value="F:3'-tRNA processing endoribonuclease activity"/>
    <property type="evidence" value="ECO:0007669"/>
    <property type="project" value="TreeGrafter"/>
</dbReference>
<dbReference type="PANTHER" id="PTHR46018:SF4">
    <property type="entry name" value="METALLO-HYDROLASE YHFI-RELATED"/>
    <property type="match status" value="1"/>
</dbReference>
<dbReference type="PANTHER" id="PTHR46018">
    <property type="entry name" value="ZINC PHOSPHODIESTERASE ELAC PROTEIN 1"/>
    <property type="match status" value="1"/>
</dbReference>
<dbReference type="Pfam" id="PF12706">
    <property type="entry name" value="Lactamase_B_2"/>
    <property type="match status" value="1"/>
</dbReference>
<reference evidence="3 4" key="1">
    <citation type="submission" date="2019-03" db="EMBL/GenBank/DDBJ databases">
        <title>Genomic Encyclopedia of Type Strains, Phase IV (KMG-IV): sequencing the most valuable type-strain genomes for metagenomic binning, comparative biology and taxonomic classification.</title>
        <authorList>
            <person name="Goeker M."/>
        </authorList>
    </citation>
    <scope>NUCLEOTIDE SEQUENCE [LARGE SCALE GENOMIC DNA]</scope>
    <source>
        <strain evidence="3 4">DSM 28697</strain>
    </source>
</reference>